<sequence>MLTLLLLLGWTFIFRKLLNPLLEELPNFIRLVISFLITNIFIGYAVFGLGFLVHQSLIIYIFALVSMFGFYVFFKDKLYIGLERKELIVGLLSTVFFVWLYLIVWIGDGNGINLAIRGVWSDWGNHLGLPIFYKSIDRTTFFNPFASGEKFTYPPISSLLTSVPLHLDQTVKFGIFLFGISWSVAAVILMSLWGSFLGLKKTTYLSSVLLYLNGNLGLVNFVKDLFYSHQSLWQFLSVLPKEYGHNWELGYHLGNFLDFFFVSQRSFILGLPLGIIILLLVTSAKKTSKFLLAGVILGLLPLIHTHTFISLSVILGFVCLLDLKNWKIWLHLWIPTFLLTCPYLVWLYFANTSIHAHSFFALKFGWLSESENILTFWFKNAPLLVVGIIALLTKSVSKKSLPVVIGAWVLFILGNIIQFQPNLADNNKLFVWWYLLAVIYPSLMFFQKISKSWLTVSVLSLATFTGILQLIWITQNNWQFVDKEGLNLARFASHTCPDKRWLTSDAHNYPVFTFAGRPVVMGYRGWLWTWGIDYSSLEKDVRQMFDNPQNSQSLFIKHNVSYAVIGSSEIHQYNNLNIEIWKKLYPIVYSSPSYNVFAISPCTVK</sequence>
<keyword evidence="1" id="KW-0472">Membrane</keyword>
<evidence type="ECO:0008006" key="4">
    <source>
        <dbReference type="Google" id="ProtNLM"/>
    </source>
</evidence>
<proteinExistence type="predicted"/>
<feature type="transmembrane region" description="Helical" evidence="1">
    <location>
        <begin position="328"/>
        <end position="349"/>
    </location>
</feature>
<name>A0A0G1AGK3_9BACT</name>
<dbReference type="STRING" id="1618356.UU93_C0001G0062"/>
<feature type="transmembrane region" description="Helical" evidence="1">
    <location>
        <begin position="429"/>
        <end position="446"/>
    </location>
</feature>
<dbReference type="EMBL" id="LCCN01000001">
    <property type="protein sequence ID" value="KKS33231.1"/>
    <property type="molecule type" value="Genomic_DNA"/>
</dbReference>
<accession>A0A0G1AGK3</accession>
<evidence type="ECO:0000313" key="3">
    <source>
        <dbReference type="Proteomes" id="UP000034160"/>
    </source>
</evidence>
<feature type="transmembrane region" description="Helical" evidence="1">
    <location>
        <begin position="28"/>
        <end position="50"/>
    </location>
</feature>
<protein>
    <recommendedName>
        <fullName evidence="4">YYY membrane protein</fullName>
    </recommendedName>
</protein>
<organism evidence="2 3">
    <name type="scientific">Candidatus Amesbacteria bacterium GW2011_GWA2_42_12</name>
    <dbReference type="NCBI Taxonomy" id="1618356"/>
    <lineage>
        <taxon>Bacteria</taxon>
        <taxon>Candidatus Amesiibacteriota</taxon>
    </lineage>
</organism>
<feature type="transmembrane region" description="Helical" evidence="1">
    <location>
        <begin position="400"/>
        <end position="417"/>
    </location>
</feature>
<feature type="transmembrane region" description="Helical" evidence="1">
    <location>
        <begin position="57"/>
        <end position="74"/>
    </location>
</feature>
<keyword evidence="1" id="KW-0812">Transmembrane</keyword>
<evidence type="ECO:0000256" key="1">
    <source>
        <dbReference type="SAM" id="Phobius"/>
    </source>
</evidence>
<keyword evidence="1" id="KW-1133">Transmembrane helix</keyword>
<dbReference type="AlphaFoldDB" id="A0A0G1AGK3"/>
<feature type="transmembrane region" description="Helical" evidence="1">
    <location>
        <begin position="453"/>
        <end position="473"/>
    </location>
</feature>
<comment type="caution">
    <text evidence="2">The sequence shown here is derived from an EMBL/GenBank/DDBJ whole genome shotgun (WGS) entry which is preliminary data.</text>
</comment>
<feature type="transmembrane region" description="Helical" evidence="1">
    <location>
        <begin position="373"/>
        <end position="393"/>
    </location>
</feature>
<reference evidence="2 3" key="1">
    <citation type="journal article" date="2015" name="Nature">
        <title>rRNA introns, odd ribosomes, and small enigmatic genomes across a large radiation of phyla.</title>
        <authorList>
            <person name="Brown C.T."/>
            <person name="Hug L.A."/>
            <person name="Thomas B.C."/>
            <person name="Sharon I."/>
            <person name="Castelle C.J."/>
            <person name="Singh A."/>
            <person name="Wilkins M.J."/>
            <person name="Williams K.H."/>
            <person name="Banfield J.F."/>
        </authorList>
    </citation>
    <scope>NUCLEOTIDE SEQUENCE [LARGE SCALE GENOMIC DNA]</scope>
</reference>
<feature type="transmembrane region" description="Helical" evidence="1">
    <location>
        <begin position="175"/>
        <end position="196"/>
    </location>
</feature>
<dbReference type="Proteomes" id="UP000034160">
    <property type="component" value="Unassembled WGS sequence"/>
</dbReference>
<feature type="transmembrane region" description="Helical" evidence="1">
    <location>
        <begin position="266"/>
        <end position="284"/>
    </location>
</feature>
<feature type="transmembrane region" description="Helical" evidence="1">
    <location>
        <begin position="86"/>
        <end position="107"/>
    </location>
</feature>
<gene>
    <name evidence="2" type="ORF">UU93_C0001G0062</name>
</gene>
<evidence type="ECO:0000313" key="2">
    <source>
        <dbReference type="EMBL" id="KKS33231.1"/>
    </source>
</evidence>
<feature type="transmembrane region" description="Helical" evidence="1">
    <location>
        <begin position="290"/>
        <end position="321"/>
    </location>
</feature>